<name>A0ABN3U471_9ACTN</name>
<evidence type="ECO:0000256" key="2">
    <source>
        <dbReference type="ARBA" id="ARBA00022475"/>
    </source>
</evidence>
<gene>
    <name evidence="7" type="ORF">GCM10010439_18310</name>
</gene>
<evidence type="ECO:0000256" key="3">
    <source>
        <dbReference type="ARBA" id="ARBA00022692"/>
    </source>
</evidence>
<dbReference type="CDD" id="cd03801">
    <property type="entry name" value="GT4_PimA-like"/>
    <property type="match status" value="1"/>
</dbReference>
<comment type="subcellular location">
    <subcellularLocation>
        <location evidence="1">Cell membrane</location>
        <topology evidence="1">Multi-pass membrane protein</topology>
    </subcellularLocation>
</comment>
<dbReference type="Pfam" id="PF13692">
    <property type="entry name" value="Glyco_trans_1_4"/>
    <property type="match status" value="1"/>
</dbReference>
<dbReference type="PRINTS" id="PR00833">
    <property type="entry name" value="POAALLERGEN"/>
</dbReference>
<feature type="transmembrane region" description="Helical" evidence="6">
    <location>
        <begin position="586"/>
        <end position="610"/>
    </location>
</feature>
<comment type="caution">
    <text evidence="7">The sequence shown here is derived from an EMBL/GenBank/DDBJ whole genome shotgun (WGS) entry which is preliminary data.</text>
</comment>
<feature type="transmembrane region" description="Helical" evidence="6">
    <location>
        <begin position="523"/>
        <end position="540"/>
    </location>
</feature>
<dbReference type="PANTHER" id="PTHR30250:SF11">
    <property type="entry name" value="O-ANTIGEN TRANSPORTER-RELATED"/>
    <property type="match status" value="1"/>
</dbReference>
<dbReference type="RefSeq" id="WP_344449810.1">
    <property type="nucleotide sequence ID" value="NZ_BAAATZ010000006.1"/>
</dbReference>
<keyword evidence="3 6" id="KW-0812">Transmembrane</keyword>
<evidence type="ECO:0008006" key="9">
    <source>
        <dbReference type="Google" id="ProtNLM"/>
    </source>
</evidence>
<dbReference type="Proteomes" id="UP001501842">
    <property type="component" value="Unassembled WGS sequence"/>
</dbReference>
<protein>
    <recommendedName>
        <fullName evidence="9">Glycosyltransferase</fullName>
    </recommendedName>
</protein>
<evidence type="ECO:0000256" key="4">
    <source>
        <dbReference type="ARBA" id="ARBA00022989"/>
    </source>
</evidence>
<reference evidence="7 8" key="1">
    <citation type="journal article" date="2019" name="Int. J. Syst. Evol. Microbiol.">
        <title>The Global Catalogue of Microorganisms (GCM) 10K type strain sequencing project: providing services to taxonomists for standard genome sequencing and annotation.</title>
        <authorList>
            <consortium name="The Broad Institute Genomics Platform"/>
            <consortium name="The Broad Institute Genome Sequencing Center for Infectious Disease"/>
            <person name="Wu L."/>
            <person name="Ma J."/>
        </authorList>
    </citation>
    <scope>NUCLEOTIDE SEQUENCE [LARGE SCALE GENOMIC DNA]</scope>
    <source>
        <strain evidence="7 8">JCM 8201</strain>
    </source>
</reference>
<proteinExistence type="predicted"/>
<feature type="transmembrane region" description="Helical" evidence="6">
    <location>
        <begin position="461"/>
        <end position="485"/>
    </location>
</feature>
<feature type="transmembrane region" description="Helical" evidence="6">
    <location>
        <begin position="350"/>
        <end position="376"/>
    </location>
</feature>
<dbReference type="Gene3D" id="3.40.50.2000">
    <property type="entry name" value="Glycogen Phosphorylase B"/>
    <property type="match status" value="2"/>
</dbReference>
<feature type="transmembrane region" description="Helical" evidence="6">
    <location>
        <begin position="560"/>
        <end position="580"/>
    </location>
</feature>
<feature type="transmembrane region" description="Helical" evidence="6">
    <location>
        <begin position="665"/>
        <end position="685"/>
    </location>
</feature>
<accession>A0ABN3U471</accession>
<organism evidence="7 8">
    <name type="scientific">Actinocorallia aurantiaca</name>
    <dbReference type="NCBI Taxonomy" id="46204"/>
    <lineage>
        <taxon>Bacteria</taxon>
        <taxon>Bacillati</taxon>
        <taxon>Actinomycetota</taxon>
        <taxon>Actinomycetes</taxon>
        <taxon>Streptosporangiales</taxon>
        <taxon>Thermomonosporaceae</taxon>
        <taxon>Actinocorallia</taxon>
    </lineage>
</organism>
<dbReference type="PANTHER" id="PTHR30250">
    <property type="entry name" value="PST FAMILY PREDICTED COLANIC ACID TRANSPORTER"/>
    <property type="match status" value="1"/>
</dbReference>
<keyword evidence="8" id="KW-1185">Reference proteome</keyword>
<dbReference type="InterPro" id="IPR050833">
    <property type="entry name" value="Poly_Biosynth_Transport"/>
</dbReference>
<feature type="transmembrane region" description="Helical" evidence="6">
    <location>
        <begin position="622"/>
        <end position="645"/>
    </location>
</feature>
<keyword evidence="2" id="KW-1003">Cell membrane</keyword>
<keyword evidence="4 6" id="KW-1133">Transmembrane helix</keyword>
<evidence type="ECO:0000256" key="6">
    <source>
        <dbReference type="SAM" id="Phobius"/>
    </source>
</evidence>
<evidence type="ECO:0000256" key="1">
    <source>
        <dbReference type="ARBA" id="ARBA00004651"/>
    </source>
</evidence>
<sequence length="749" mass="78253">MRLLVFPRDANPYQELLHGELRGQGVRVSHLGELTPSHTLNVLLLPVELAWHRLRGARLVHLHWTWGFRLASPALARWWFTAVLAAVALLGQRLVWTAHNVLPHGPVFDDDVAARRFLVRRCDLVILHDPATRDALREIGAPPRHDAVIPHGPYPAPPPSGRPPGDPRTFLFFGRIEPYKGVEELLAAFARVPGKARLVVAGDCPDPGLAARLRAAADERTELRLGRVPEAEIPALMAEADVVVLPFRSITTSGSALLALSHGRPLVVPDHDTLAELPAVRYDGTVEALTEALTALNEVDASVLKAGERASLAYAHRVGWPELARTTRAEFDALLARPKRPVWRTFPRDALLRGSTLLLANTAVLAVLGFAFWTLAARRYPPADVGRLAAVVAAVNLLATVAALGLPNTLLRHLASAPRPRLLTAAAVGAVGSAGAALAALAFVAWSALPFSKDLDPAPGTVALVVALVVATAAGSTFDAGLIAVRATGPLLAKNTAGSVLKLAVLLAAPAGAAALVASYGSGIAAACLLGGLALLPRLARGGGPAGLRDRLGFSLRSHLGTVLGILPSTVVPLQILAILGAGPAAWFAVAFQIAAFLTFIPAAAGQVLFAESRRASRRRNITLALLWTYGLLLPAVSLTLLAAPRLLAVFGPGYAAEAAGPLRLLALSALVGAGNYLVDALLIADDRTAAFTFANGANAVLVLAATALCAPHGVTAAAGGWALAQAASLLIGMGLLARGRQPSRETRT</sequence>
<evidence type="ECO:0000313" key="7">
    <source>
        <dbReference type="EMBL" id="GAA2723326.1"/>
    </source>
</evidence>
<feature type="transmembrane region" description="Helical" evidence="6">
    <location>
        <begin position="721"/>
        <end position="738"/>
    </location>
</feature>
<keyword evidence="5 6" id="KW-0472">Membrane</keyword>
<feature type="transmembrane region" description="Helical" evidence="6">
    <location>
        <begin position="697"/>
        <end position="715"/>
    </location>
</feature>
<feature type="transmembrane region" description="Helical" evidence="6">
    <location>
        <begin position="388"/>
        <end position="410"/>
    </location>
</feature>
<dbReference type="SUPFAM" id="SSF53756">
    <property type="entry name" value="UDP-Glycosyltransferase/glycogen phosphorylase"/>
    <property type="match status" value="1"/>
</dbReference>
<dbReference type="EMBL" id="BAAATZ010000006">
    <property type="protein sequence ID" value="GAA2723326.1"/>
    <property type="molecule type" value="Genomic_DNA"/>
</dbReference>
<evidence type="ECO:0000256" key="5">
    <source>
        <dbReference type="ARBA" id="ARBA00023136"/>
    </source>
</evidence>
<feature type="transmembrane region" description="Helical" evidence="6">
    <location>
        <begin position="422"/>
        <end position="449"/>
    </location>
</feature>
<evidence type="ECO:0000313" key="8">
    <source>
        <dbReference type="Proteomes" id="UP001501842"/>
    </source>
</evidence>